<evidence type="ECO:0000313" key="2">
    <source>
        <dbReference type="EMBL" id="CAD6506572.1"/>
    </source>
</evidence>
<feature type="chain" id="PRO_5040848447" evidence="1">
    <location>
        <begin position="18"/>
        <end position="107"/>
    </location>
</feature>
<dbReference type="AlphaFoldDB" id="A0A9W4GIE9"/>
<reference evidence="2" key="1">
    <citation type="submission" date="2020-10" db="EMBL/GenBank/DDBJ databases">
        <authorList>
            <person name="Muller C M."/>
        </authorList>
    </citation>
    <scope>NUCLEOTIDE SEQUENCE</scope>
    <source>
        <strain evidence="2">THUN-12</strain>
    </source>
</reference>
<name>A0A9W4GIE9_BLUGR</name>
<gene>
    <name evidence="2" type="ORF">BGTH12_LOCUS7930</name>
</gene>
<dbReference type="Proteomes" id="UP000683417">
    <property type="component" value="Unassembled WGS sequence"/>
</dbReference>
<evidence type="ECO:0000256" key="1">
    <source>
        <dbReference type="SAM" id="SignalP"/>
    </source>
</evidence>
<organism evidence="2 3">
    <name type="scientific">Blumeria graminis f. sp. triticale</name>
    <dbReference type="NCBI Taxonomy" id="1689686"/>
    <lineage>
        <taxon>Eukaryota</taxon>
        <taxon>Fungi</taxon>
        <taxon>Dikarya</taxon>
        <taxon>Ascomycota</taxon>
        <taxon>Pezizomycotina</taxon>
        <taxon>Leotiomycetes</taxon>
        <taxon>Erysiphales</taxon>
        <taxon>Erysiphaceae</taxon>
        <taxon>Blumeria</taxon>
    </lineage>
</organism>
<comment type="caution">
    <text evidence="2">The sequence shown here is derived from an EMBL/GenBank/DDBJ whole genome shotgun (WGS) entry which is preliminary data.</text>
</comment>
<dbReference type="EMBL" id="CAJHIT010000011">
    <property type="protein sequence ID" value="CAD6506572.1"/>
    <property type="molecule type" value="Genomic_DNA"/>
</dbReference>
<proteinExistence type="predicted"/>
<sequence>MKAQFASLLLLVPTACGLQYYKCESGKKFDYSVVRGYTSEASYDQIQASDPLFVGGSTFGAYRFTANRPDGTPTNYLVQSVSVDPYQRIFELSGSRWRICTLLDFVM</sequence>
<evidence type="ECO:0000313" key="3">
    <source>
        <dbReference type="Proteomes" id="UP000683417"/>
    </source>
</evidence>
<protein>
    <submittedName>
        <fullName evidence="2">BgTH12-07798</fullName>
    </submittedName>
</protein>
<keyword evidence="1" id="KW-0732">Signal</keyword>
<feature type="signal peptide" evidence="1">
    <location>
        <begin position="1"/>
        <end position="17"/>
    </location>
</feature>
<accession>A0A9W4GIE9</accession>